<name>A0ABS1IV45_9GAMM</name>
<dbReference type="EMBL" id="JADRCR010000013">
    <property type="protein sequence ID" value="MBK5145638.1"/>
    <property type="molecule type" value="Genomic_DNA"/>
</dbReference>
<feature type="domain" description="HTH lacI-type" evidence="2">
    <location>
        <begin position="23"/>
        <end position="77"/>
    </location>
</feature>
<dbReference type="CDD" id="cd06284">
    <property type="entry name" value="PBP1_LacI-like"/>
    <property type="match status" value="1"/>
</dbReference>
<keyword evidence="1" id="KW-0678">Repressor</keyword>
<dbReference type="InterPro" id="IPR000843">
    <property type="entry name" value="HTH_LacI"/>
</dbReference>
<dbReference type="PROSITE" id="PS50932">
    <property type="entry name" value="HTH_LACI_2"/>
    <property type="match status" value="1"/>
</dbReference>
<evidence type="ECO:0000256" key="1">
    <source>
        <dbReference type="ARBA" id="ARBA00022491"/>
    </source>
</evidence>
<evidence type="ECO:0000313" key="4">
    <source>
        <dbReference type="Proteomes" id="UP001296921"/>
    </source>
</evidence>
<dbReference type="InterPro" id="IPR046335">
    <property type="entry name" value="LacI/GalR-like_sensor"/>
</dbReference>
<gene>
    <name evidence="3" type="primary">cytR</name>
    <name evidence="3" type="ORF">I2494_18350</name>
</gene>
<comment type="caution">
    <text evidence="3">The sequence shown here is derived from an EMBL/GenBank/DDBJ whole genome shotgun (WGS) entry which is preliminary data.</text>
</comment>
<dbReference type="SMART" id="SM00354">
    <property type="entry name" value="HTH_LACI"/>
    <property type="match status" value="1"/>
</dbReference>
<evidence type="ECO:0000259" key="2">
    <source>
        <dbReference type="PROSITE" id="PS50932"/>
    </source>
</evidence>
<protein>
    <submittedName>
        <fullName evidence="3">DNA-binding transcriptional regulator CytR</fullName>
    </submittedName>
</protein>
<dbReference type="GO" id="GO:0003677">
    <property type="term" value="F:DNA binding"/>
    <property type="evidence" value="ECO:0007669"/>
    <property type="project" value="UniProtKB-KW"/>
</dbReference>
<dbReference type="PROSITE" id="PS00356">
    <property type="entry name" value="HTH_LACI_1"/>
    <property type="match status" value="1"/>
</dbReference>
<dbReference type="NCBIfam" id="NF008269">
    <property type="entry name" value="PRK11041.1"/>
    <property type="match status" value="1"/>
</dbReference>
<reference evidence="3 4" key="1">
    <citation type="submission" date="2020-11" db="EMBL/GenBank/DDBJ databases">
        <title>Insectihabitans protaetiae gen. nov. sp. nov. and Insectihabitans allomyrinae sp. nov., isolated from larvae of Protaetia brevitarsis seulensis and Allomyrina dichotoma, respectively.</title>
        <authorList>
            <person name="Lee S.D."/>
            <person name="Byeon Y.-S."/>
            <person name="Kim S.-M."/>
            <person name="Yang H.L."/>
            <person name="Kim I.S."/>
        </authorList>
    </citation>
    <scope>NUCLEOTIDE SEQUENCE [LARGE SCALE GENOMIC DNA]</scope>
    <source>
        <strain evidence="3 4">BWR-B9</strain>
    </source>
</reference>
<keyword evidence="4" id="KW-1185">Reference proteome</keyword>
<sequence length="353" mass="38732">MYIGHIAIGRIPSLEQNKHPAQVTMKDVADLAGVSTATVSRALMMPEKVSYKTRDRIEKAIKQTGYIPYTLTKSQKQGESKILLAMALDITDPFFTDVMQGIQQTAAEYGYIVLFLDNRQQPIETISLATILQQVNGVILLGANFPFERHDEASHTLPPMVMANEYLPELKLPTIHIDNLTAAFNAVHYLQRLGHRRIACISGPDHLHLSHYRRQGYVQALQRGGIAVETCYITSGPLNFETGAEALSQLMALPQPPSAIFCHSDIVAIGAISQAKKMGIRVPEQLSIVGFDDIALAQYVDPPLTTVAQPRYKIGRQAVLMLLDLLQGSGTKGGSVLLDSELIVRASTAKPHN</sequence>
<dbReference type="CDD" id="cd01392">
    <property type="entry name" value="HTH_LacI"/>
    <property type="match status" value="1"/>
</dbReference>
<evidence type="ECO:0000313" key="3">
    <source>
        <dbReference type="EMBL" id="MBK5145638.1"/>
    </source>
</evidence>
<keyword evidence="3" id="KW-0238">DNA-binding</keyword>
<dbReference type="Proteomes" id="UP001296921">
    <property type="component" value="Unassembled WGS sequence"/>
</dbReference>
<proteinExistence type="predicted"/>
<dbReference type="Pfam" id="PF13377">
    <property type="entry name" value="Peripla_BP_3"/>
    <property type="match status" value="1"/>
</dbReference>
<dbReference type="Pfam" id="PF00356">
    <property type="entry name" value="LacI"/>
    <property type="match status" value="1"/>
</dbReference>
<organism evidence="3 4">
    <name type="scientific">Limnobaculum allomyrinae</name>
    <dbReference type="NCBI Taxonomy" id="2791986"/>
    <lineage>
        <taxon>Bacteria</taxon>
        <taxon>Pseudomonadati</taxon>
        <taxon>Pseudomonadota</taxon>
        <taxon>Gammaproteobacteria</taxon>
        <taxon>Enterobacterales</taxon>
        <taxon>Budviciaceae</taxon>
        <taxon>Limnobaculum</taxon>
    </lineage>
</organism>
<accession>A0ABS1IV45</accession>
<dbReference type="PANTHER" id="PTHR30146:SF151">
    <property type="entry name" value="HTH-TYPE TRANSCRIPTIONAL REPRESSOR CYTR"/>
    <property type="match status" value="1"/>
</dbReference>
<dbReference type="PANTHER" id="PTHR30146">
    <property type="entry name" value="LACI-RELATED TRANSCRIPTIONAL REPRESSOR"/>
    <property type="match status" value="1"/>
</dbReference>